<protein>
    <submittedName>
        <fullName evidence="1">Uncharacterized protein</fullName>
    </submittedName>
</protein>
<dbReference type="EMBL" id="KQ030823">
    <property type="protein sequence ID" value="KJZ68737.1"/>
    <property type="molecule type" value="Genomic_DNA"/>
</dbReference>
<evidence type="ECO:0000313" key="1">
    <source>
        <dbReference type="EMBL" id="KJZ68737.1"/>
    </source>
</evidence>
<dbReference type="Proteomes" id="UP000054481">
    <property type="component" value="Unassembled WGS sequence"/>
</dbReference>
<evidence type="ECO:0000313" key="2">
    <source>
        <dbReference type="Proteomes" id="UP000054481"/>
    </source>
</evidence>
<keyword evidence="2" id="KW-1185">Reference proteome</keyword>
<accession>A0A0F7ZWC6</accession>
<proteinExistence type="predicted"/>
<dbReference type="AlphaFoldDB" id="A0A0F7ZWC6"/>
<name>A0A0F7ZWC6_9HYPO</name>
<organism evidence="1 2">
    <name type="scientific">Hirsutella minnesotensis 3608</name>
    <dbReference type="NCBI Taxonomy" id="1043627"/>
    <lineage>
        <taxon>Eukaryota</taxon>
        <taxon>Fungi</taxon>
        <taxon>Dikarya</taxon>
        <taxon>Ascomycota</taxon>
        <taxon>Pezizomycotina</taxon>
        <taxon>Sordariomycetes</taxon>
        <taxon>Hypocreomycetidae</taxon>
        <taxon>Hypocreales</taxon>
        <taxon>Ophiocordycipitaceae</taxon>
        <taxon>Hirsutella</taxon>
    </lineage>
</organism>
<gene>
    <name evidence="1" type="ORF">HIM_11868</name>
</gene>
<sequence length="145" mass="15684">MSSLSREKNFSTFAISANSKDLRSRSTALTVVFRRNGRAPIQRRYHILESASALGSRRRRRVIAAASTCNLVAGKPPCYIYTMYAAIASSSSSEKIGGLPITRGVSGVESLTMARCTDAGEIPYIAAAARIEIGFVRVVVARRGR</sequence>
<reference evidence="1 2" key="1">
    <citation type="journal article" date="2014" name="Genome Biol. Evol.">
        <title>Comparative genomics and transcriptomics analyses reveal divergent lifestyle features of nematode endoparasitic fungus Hirsutella minnesotensis.</title>
        <authorList>
            <person name="Lai Y."/>
            <person name="Liu K."/>
            <person name="Zhang X."/>
            <person name="Zhang X."/>
            <person name="Li K."/>
            <person name="Wang N."/>
            <person name="Shu C."/>
            <person name="Wu Y."/>
            <person name="Wang C."/>
            <person name="Bushley K.E."/>
            <person name="Xiang M."/>
            <person name="Liu X."/>
        </authorList>
    </citation>
    <scope>NUCLEOTIDE SEQUENCE [LARGE SCALE GENOMIC DNA]</scope>
    <source>
        <strain evidence="1 2">3608</strain>
    </source>
</reference>